<dbReference type="HOGENOM" id="CLU_022195_0_0_1"/>
<name>E3RWV1_PYRTT</name>
<dbReference type="GO" id="GO:0005506">
    <property type="term" value="F:iron ion binding"/>
    <property type="evidence" value="ECO:0007669"/>
    <property type="project" value="InterPro"/>
</dbReference>
<accession>E3RWV1</accession>
<evidence type="ECO:0000256" key="7">
    <source>
        <dbReference type="PIRSR" id="PIRSR602403-1"/>
    </source>
</evidence>
<dbReference type="SUPFAM" id="SSF48264">
    <property type="entry name" value="Cytochrome P450"/>
    <property type="match status" value="1"/>
</dbReference>
<dbReference type="PROSITE" id="PS00086">
    <property type="entry name" value="CYTOCHROME_P450"/>
    <property type="match status" value="1"/>
</dbReference>
<keyword evidence="9" id="KW-0812">Transmembrane</keyword>
<dbReference type="AlphaFoldDB" id="E3RWV1"/>
<dbReference type="PANTHER" id="PTHR46206">
    <property type="entry name" value="CYTOCHROME P450"/>
    <property type="match status" value="1"/>
</dbReference>
<dbReference type="InterPro" id="IPR002403">
    <property type="entry name" value="Cyt_P450_E_grp-IV"/>
</dbReference>
<dbReference type="Proteomes" id="UP000001067">
    <property type="component" value="Unassembled WGS sequence"/>
</dbReference>
<comment type="cofactor">
    <cofactor evidence="1 7">
        <name>heme</name>
        <dbReference type="ChEBI" id="CHEBI:30413"/>
    </cofactor>
</comment>
<proteinExistence type="inferred from homology"/>
<evidence type="ECO:0008006" key="12">
    <source>
        <dbReference type="Google" id="ProtNLM"/>
    </source>
</evidence>
<dbReference type="Gene3D" id="1.10.630.10">
    <property type="entry name" value="Cytochrome P450"/>
    <property type="match status" value="1"/>
</dbReference>
<dbReference type="CDD" id="cd11041">
    <property type="entry name" value="CYP503A1-like"/>
    <property type="match status" value="1"/>
</dbReference>
<dbReference type="GO" id="GO:0016705">
    <property type="term" value="F:oxidoreductase activity, acting on paired donors, with incorporation or reduction of molecular oxygen"/>
    <property type="evidence" value="ECO:0007669"/>
    <property type="project" value="InterPro"/>
</dbReference>
<evidence type="ECO:0000313" key="10">
    <source>
        <dbReference type="EMBL" id="EFQ89797.1"/>
    </source>
</evidence>
<dbReference type="eggNOG" id="KOG0684">
    <property type="taxonomic scope" value="Eukaryota"/>
</dbReference>
<reference evidence="10 11" key="1">
    <citation type="journal article" date="2010" name="Genome Biol.">
        <title>A first genome assembly of the barley fungal pathogen Pyrenophora teres f. teres.</title>
        <authorList>
            <person name="Ellwood S.R."/>
            <person name="Liu Z."/>
            <person name="Syme R.A."/>
            <person name="Lai Z."/>
            <person name="Hane J.K."/>
            <person name="Keiper F."/>
            <person name="Moffat C.S."/>
            <person name="Oliver R.P."/>
            <person name="Friesen T.L."/>
        </authorList>
    </citation>
    <scope>NUCLEOTIDE SEQUENCE [LARGE SCALE GENOMIC DNA]</scope>
    <source>
        <strain evidence="10 11">0-1</strain>
    </source>
</reference>
<dbReference type="EMBL" id="GL535544">
    <property type="protein sequence ID" value="EFQ89797.1"/>
    <property type="molecule type" value="Genomic_DNA"/>
</dbReference>
<keyword evidence="9" id="KW-0472">Membrane</keyword>
<evidence type="ECO:0000256" key="6">
    <source>
        <dbReference type="ARBA" id="ARBA00023004"/>
    </source>
</evidence>
<dbReference type="GO" id="GO:0004497">
    <property type="term" value="F:monooxygenase activity"/>
    <property type="evidence" value="ECO:0007669"/>
    <property type="project" value="UniProtKB-KW"/>
</dbReference>
<feature type="transmembrane region" description="Helical" evidence="9">
    <location>
        <begin position="317"/>
        <end position="339"/>
    </location>
</feature>
<keyword evidence="11" id="KW-1185">Reference proteome</keyword>
<keyword evidence="7 8" id="KW-0349">Heme</keyword>
<evidence type="ECO:0000256" key="3">
    <source>
        <dbReference type="ARBA" id="ARBA00010617"/>
    </source>
</evidence>
<dbReference type="KEGG" id="pte:PTT_13805"/>
<evidence type="ECO:0000256" key="1">
    <source>
        <dbReference type="ARBA" id="ARBA00001971"/>
    </source>
</evidence>
<sequence length="529" mass="59935">MSSKQYLDTATAVPAHHGGHTTINTQMLGTLSQSLSTAAIAAFIFAVFVYLPTIQRKIHLSKLPVHNTSDNSGEKQRQEFLSSAKNIYEQGHAKFKDRAFRVYTDDRRDTIVVPSSLLPELRKLSDENLSFSKFVESAMESKYTNINTEAKLTTHTVKSDLTPALPRLNTMVGEEVDNAIREYMPPCDDWTEVCINEKLVDVVSKVSGAVFVGREMSKNPEYLDACSNYTLDLMTAVSAIKRVRPWLRPIQAPRLPEIIKLRQREAVCCRLLEPIIKERMHLKATDPTWQEPDDMVQWLINRDGGKESVEKMAMFQLGLIFAAIHTTTMTATNILYTLVSTPEYLDPLRDEIRQLMAENDGKITFRALQKMEKLDSYMKEATRIYPTGVTAFGRTVMKGFTLSNGQYIPQGVIIETPAAAVYTDGEYYSNPEIFDGYRSFNLRASGNAADIARNQFVTTNELNLNFGYGRHACPGRFFATNEIKMVLARMILEYDMKMPDGQTERYPQIDMGRMSIPNPTKTLLFKKFV</sequence>
<dbReference type="OrthoDB" id="1844152at2759"/>
<evidence type="ECO:0000256" key="4">
    <source>
        <dbReference type="ARBA" id="ARBA00022723"/>
    </source>
</evidence>
<comment type="similarity">
    <text evidence="3 8">Belongs to the cytochrome P450 family.</text>
</comment>
<evidence type="ECO:0000313" key="11">
    <source>
        <dbReference type="Proteomes" id="UP000001067"/>
    </source>
</evidence>
<organism evidence="11">
    <name type="scientific">Pyrenophora teres f. teres (strain 0-1)</name>
    <name type="common">Barley net blotch fungus</name>
    <name type="synonym">Drechslera teres f. teres</name>
    <dbReference type="NCBI Taxonomy" id="861557"/>
    <lineage>
        <taxon>Eukaryota</taxon>
        <taxon>Fungi</taxon>
        <taxon>Dikarya</taxon>
        <taxon>Ascomycota</taxon>
        <taxon>Pezizomycotina</taxon>
        <taxon>Dothideomycetes</taxon>
        <taxon>Pleosporomycetidae</taxon>
        <taxon>Pleosporales</taxon>
        <taxon>Pleosporineae</taxon>
        <taxon>Pleosporaceae</taxon>
        <taxon>Pyrenophora</taxon>
    </lineage>
</organism>
<evidence type="ECO:0000256" key="9">
    <source>
        <dbReference type="SAM" id="Phobius"/>
    </source>
</evidence>
<feature type="binding site" description="axial binding residue" evidence="7">
    <location>
        <position position="473"/>
    </location>
    <ligand>
        <name>heme</name>
        <dbReference type="ChEBI" id="CHEBI:30413"/>
    </ligand>
    <ligandPart>
        <name>Fe</name>
        <dbReference type="ChEBI" id="CHEBI:18248"/>
    </ligandPart>
</feature>
<feature type="transmembrane region" description="Helical" evidence="9">
    <location>
        <begin position="35"/>
        <end position="53"/>
    </location>
</feature>
<dbReference type="PRINTS" id="PR00465">
    <property type="entry name" value="EP450IV"/>
</dbReference>
<protein>
    <recommendedName>
        <fullName evidence="12">CypX Cytochrome P450</fullName>
    </recommendedName>
</protein>
<dbReference type="PANTHER" id="PTHR46206:SF7">
    <property type="entry name" value="P450, PUTATIVE (EUROFUNG)-RELATED"/>
    <property type="match status" value="1"/>
</dbReference>
<dbReference type="Pfam" id="PF00067">
    <property type="entry name" value="p450"/>
    <property type="match status" value="1"/>
</dbReference>
<keyword evidence="9" id="KW-1133">Transmembrane helix</keyword>
<evidence type="ECO:0000256" key="2">
    <source>
        <dbReference type="ARBA" id="ARBA00004685"/>
    </source>
</evidence>
<keyword evidence="6 7" id="KW-0408">Iron</keyword>
<dbReference type="InterPro" id="IPR017972">
    <property type="entry name" value="Cyt_P450_CS"/>
</dbReference>
<dbReference type="InterPro" id="IPR001128">
    <property type="entry name" value="Cyt_P450"/>
</dbReference>
<dbReference type="GO" id="GO:0020037">
    <property type="term" value="F:heme binding"/>
    <property type="evidence" value="ECO:0007669"/>
    <property type="project" value="InterPro"/>
</dbReference>
<evidence type="ECO:0000256" key="8">
    <source>
        <dbReference type="RuleBase" id="RU000461"/>
    </source>
</evidence>
<comment type="pathway">
    <text evidence="2">Mycotoxin biosynthesis.</text>
</comment>
<dbReference type="InterPro" id="IPR036396">
    <property type="entry name" value="Cyt_P450_sf"/>
</dbReference>
<keyword evidence="4 7" id="KW-0479">Metal-binding</keyword>
<evidence type="ECO:0000256" key="5">
    <source>
        <dbReference type="ARBA" id="ARBA00023002"/>
    </source>
</evidence>
<keyword evidence="5 8" id="KW-0560">Oxidoreductase</keyword>
<gene>
    <name evidence="10" type="ORF">PTT_13805</name>
</gene>
<keyword evidence="8" id="KW-0503">Monooxygenase</keyword>